<dbReference type="GO" id="GO:0005737">
    <property type="term" value="C:cytoplasm"/>
    <property type="evidence" value="ECO:0007669"/>
    <property type="project" value="UniProtKB-SubCell"/>
</dbReference>
<dbReference type="PANTHER" id="PTHR11830">
    <property type="entry name" value="40S RIBOSOMAL PROTEIN S3A"/>
    <property type="match status" value="1"/>
</dbReference>
<dbReference type="InterPro" id="IPR027500">
    <property type="entry name" value="Ribosomal_eS1_euk"/>
</dbReference>
<comment type="subcellular location">
    <subcellularLocation>
        <location evidence="1">Cytoplasm</location>
    </subcellularLocation>
</comment>
<proteinExistence type="inferred from homology"/>
<keyword evidence="2" id="KW-0963">Cytoplasm</keyword>
<evidence type="ECO:0000313" key="7">
    <source>
        <dbReference type="EMBL" id="CAJ0585216.1"/>
    </source>
</evidence>
<evidence type="ECO:0000313" key="8">
    <source>
        <dbReference type="Proteomes" id="UP001177023"/>
    </source>
</evidence>
<dbReference type="EMBL" id="CATQJA010002703">
    <property type="protein sequence ID" value="CAJ0585216.1"/>
    <property type="molecule type" value="Genomic_DNA"/>
</dbReference>
<gene>
    <name evidence="7" type="ORF">MSPICULIGERA_LOCUS23245</name>
</gene>
<dbReference type="InterPro" id="IPR018281">
    <property type="entry name" value="Ribosomal_eS1_CS"/>
</dbReference>
<organism evidence="7 8">
    <name type="scientific">Mesorhabditis spiculigera</name>
    <dbReference type="NCBI Taxonomy" id="96644"/>
    <lineage>
        <taxon>Eukaryota</taxon>
        <taxon>Metazoa</taxon>
        <taxon>Ecdysozoa</taxon>
        <taxon>Nematoda</taxon>
        <taxon>Chromadorea</taxon>
        <taxon>Rhabditida</taxon>
        <taxon>Rhabditina</taxon>
        <taxon>Rhabditomorpha</taxon>
        <taxon>Rhabditoidea</taxon>
        <taxon>Rhabditidae</taxon>
        <taxon>Mesorhabditinae</taxon>
        <taxon>Mesorhabditis</taxon>
    </lineage>
</organism>
<evidence type="ECO:0000256" key="1">
    <source>
        <dbReference type="ARBA" id="ARBA00004496"/>
    </source>
</evidence>
<name>A0AA36GHB6_9BILA</name>
<reference evidence="7" key="1">
    <citation type="submission" date="2023-06" db="EMBL/GenBank/DDBJ databases">
        <authorList>
            <person name="Delattre M."/>
        </authorList>
    </citation>
    <scope>NUCLEOTIDE SEQUENCE</scope>
    <source>
        <strain evidence="7">AF72</strain>
    </source>
</reference>
<dbReference type="GO" id="GO:1990904">
    <property type="term" value="C:ribonucleoprotein complex"/>
    <property type="evidence" value="ECO:0007669"/>
    <property type="project" value="UniProtKB-KW"/>
</dbReference>
<dbReference type="GO" id="GO:0005840">
    <property type="term" value="C:ribosome"/>
    <property type="evidence" value="ECO:0007669"/>
    <property type="project" value="UniProtKB-KW"/>
</dbReference>
<comment type="caution">
    <text evidence="7">The sequence shown here is derived from an EMBL/GenBank/DDBJ whole genome shotgun (WGS) entry which is preliminary data.</text>
</comment>
<dbReference type="Proteomes" id="UP001177023">
    <property type="component" value="Unassembled WGS sequence"/>
</dbReference>
<dbReference type="InterPro" id="IPR001593">
    <property type="entry name" value="Ribosomal_eS1"/>
</dbReference>
<dbReference type="SMART" id="SM01397">
    <property type="entry name" value="Ribosomal_S3Ae"/>
    <property type="match status" value="1"/>
</dbReference>
<keyword evidence="4 6" id="KW-0687">Ribonucleoprotein</keyword>
<evidence type="ECO:0000256" key="5">
    <source>
        <dbReference type="ARBA" id="ARBA00035464"/>
    </source>
</evidence>
<comment type="similarity">
    <text evidence="6">Belongs to the eukaryotic ribosomal protein eS1 family.</text>
</comment>
<dbReference type="HAMAP" id="MF_03122">
    <property type="entry name" value="Ribosomal_eS1_euk"/>
    <property type="match status" value="1"/>
</dbReference>
<protein>
    <recommendedName>
        <fullName evidence="5">40S ribosomal protein S3a</fullName>
    </recommendedName>
</protein>
<evidence type="ECO:0000256" key="4">
    <source>
        <dbReference type="ARBA" id="ARBA00023274"/>
    </source>
</evidence>
<keyword evidence="3 6" id="KW-0689">Ribosomal protein</keyword>
<accession>A0AA36GHB6</accession>
<keyword evidence="8" id="KW-1185">Reference proteome</keyword>
<sequence length="257" mass="28725">MAVGKSKKMGKKGGKKKAVDPFTRKDWYDVKAPSLFTARQVGKTLVNKTVGTKIAADGLRGRVYEVSLGDLNQSESDFRKFRLICEEVQGKSCLTNFHGMSFTRDKLASIVKKWHTQVEGNVAVKTTDGYLLRVFCIGFTKRRPNQASKTTYAKASKVRALRAKMIEHIQKEVTVSDLKSFCAKLIPDSIGKDIEKACYPIYPLHDVYIRKVKILKKPKFEMARLLDVHGDPVSTIAADGTKIDRPAGYEPPVQEAV</sequence>
<evidence type="ECO:0000256" key="6">
    <source>
        <dbReference type="RuleBase" id="RU000668"/>
    </source>
</evidence>
<dbReference type="PROSITE" id="PS01191">
    <property type="entry name" value="RIBOSOMAL_S3AE"/>
    <property type="match status" value="1"/>
</dbReference>
<dbReference type="GO" id="GO:0006412">
    <property type="term" value="P:translation"/>
    <property type="evidence" value="ECO:0007669"/>
    <property type="project" value="InterPro"/>
</dbReference>
<dbReference type="AlphaFoldDB" id="A0AA36GHB6"/>
<evidence type="ECO:0000256" key="3">
    <source>
        <dbReference type="ARBA" id="ARBA00022980"/>
    </source>
</evidence>
<dbReference type="GO" id="GO:0003735">
    <property type="term" value="F:structural constituent of ribosome"/>
    <property type="evidence" value="ECO:0007669"/>
    <property type="project" value="InterPro"/>
</dbReference>
<feature type="non-terminal residue" evidence="7">
    <location>
        <position position="1"/>
    </location>
</feature>
<evidence type="ECO:0000256" key="2">
    <source>
        <dbReference type="ARBA" id="ARBA00022490"/>
    </source>
</evidence>
<dbReference type="Pfam" id="PF01015">
    <property type="entry name" value="Ribosomal_S3Ae"/>
    <property type="match status" value="1"/>
</dbReference>